<protein>
    <recommendedName>
        <fullName evidence="1">Mga helix-turn-helix domain-containing protein</fullName>
    </recommendedName>
</protein>
<reference evidence="2 3" key="1">
    <citation type="submission" date="2019-04" db="EMBL/GenBank/DDBJ databases">
        <title>In vitro growth and metabolic characteristics of meat-borne Lactobacillus algidus strains.</title>
        <authorList>
            <person name="Sade E."/>
            <person name="Per J."/>
            <person name="Tytti H."/>
            <person name="Johanna B.K."/>
        </authorList>
    </citation>
    <scope>NUCLEOTIDE SEQUENCE [LARGE SCALE GENOMIC DNA]</scope>
    <source>
        <strain evidence="2 3">LTS37-1</strain>
    </source>
</reference>
<dbReference type="Pfam" id="PF05043">
    <property type="entry name" value="Mga"/>
    <property type="match status" value="1"/>
</dbReference>
<organism evidence="2 3">
    <name type="scientific">Dellaglioa algida</name>
    <dbReference type="NCBI Taxonomy" id="105612"/>
    <lineage>
        <taxon>Bacteria</taxon>
        <taxon>Bacillati</taxon>
        <taxon>Bacillota</taxon>
        <taxon>Bacilli</taxon>
        <taxon>Lactobacillales</taxon>
        <taxon>Lactobacillaceae</taxon>
        <taxon>Dellaglioa</taxon>
    </lineage>
</organism>
<feature type="domain" description="Mga helix-turn-helix" evidence="1">
    <location>
        <begin position="1"/>
        <end position="73"/>
    </location>
</feature>
<sequence length="390" mass="46253">MYLKESYLFHFLEDSLVHPVTVRQFSKRYFISMSRAYELKSELESFLGLYHLEFKDGQIIGDEFSIRKLLFNIYYHFFNMIEAPVFEEEIKIDSKKMVNFVISYFNLKLTPTGEVKLKLFFEINYFRMKNNHQIEFYSSYDVIGDSEKIKHFNEACQIFINGVIKQPKLVSKKETQNLILFLGIENLIDSDFNSSQNKCVKSMADTFMDKVSKMYLETDQISDDLRGQLIQKMHTELIKINSRYLIHANYMTTQTEITFDTKYQTFHRCVTDFLFTNVETNHIQNEFQNFNQLYLEYMLLLINSIPLNYISRTIHVCVDISEGDLYNDYVIKMLTLQGESAIKFEKRLSSQTDVYISDVVMSHLKCRQILLGKLPEDQDWQILKAQILEQ</sequence>
<name>A0A5C6M8J3_9LACO</name>
<proteinExistence type="predicted"/>
<evidence type="ECO:0000313" key="2">
    <source>
        <dbReference type="EMBL" id="TWW10272.1"/>
    </source>
</evidence>
<evidence type="ECO:0000259" key="1">
    <source>
        <dbReference type="Pfam" id="PF05043"/>
    </source>
</evidence>
<comment type="caution">
    <text evidence="2">The sequence shown here is derived from an EMBL/GenBank/DDBJ whole genome shotgun (WGS) entry which is preliminary data.</text>
</comment>
<dbReference type="InterPro" id="IPR007737">
    <property type="entry name" value="Mga_HTH"/>
</dbReference>
<evidence type="ECO:0000313" key="3">
    <source>
        <dbReference type="Proteomes" id="UP000321659"/>
    </source>
</evidence>
<gene>
    <name evidence="2" type="ORF">LABALGLTS371_15160</name>
</gene>
<accession>A0A5C6M8J3</accession>
<dbReference type="AlphaFoldDB" id="A0A5C6M8J3"/>
<dbReference type="Proteomes" id="UP000321659">
    <property type="component" value="Unassembled WGS sequence"/>
</dbReference>
<dbReference type="EMBL" id="SRRQ01000017">
    <property type="protein sequence ID" value="TWW10272.1"/>
    <property type="molecule type" value="Genomic_DNA"/>
</dbReference>